<organism evidence="2 3">
    <name type="scientific">Nocardioides baekrokdamisoli</name>
    <dbReference type="NCBI Taxonomy" id="1804624"/>
    <lineage>
        <taxon>Bacteria</taxon>
        <taxon>Bacillati</taxon>
        <taxon>Actinomycetota</taxon>
        <taxon>Actinomycetes</taxon>
        <taxon>Propionibacteriales</taxon>
        <taxon>Nocardioidaceae</taxon>
        <taxon>Nocardioides</taxon>
    </lineage>
</organism>
<feature type="domain" description="Transglutaminase-like" evidence="1">
    <location>
        <begin position="147"/>
        <end position="207"/>
    </location>
</feature>
<keyword evidence="3" id="KW-1185">Reference proteome</keyword>
<accession>A0A3G9IK55</accession>
<dbReference type="SUPFAM" id="SSF54001">
    <property type="entry name" value="Cysteine proteinases"/>
    <property type="match status" value="1"/>
</dbReference>
<dbReference type="Proteomes" id="UP000271573">
    <property type="component" value="Chromosome"/>
</dbReference>
<evidence type="ECO:0000313" key="3">
    <source>
        <dbReference type="Proteomes" id="UP000271573"/>
    </source>
</evidence>
<evidence type="ECO:0000313" key="2">
    <source>
        <dbReference type="EMBL" id="BBH18552.1"/>
    </source>
</evidence>
<evidence type="ECO:0000259" key="1">
    <source>
        <dbReference type="SMART" id="SM00460"/>
    </source>
</evidence>
<dbReference type="EMBL" id="AP019307">
    <property type="protein sequence ID" value="BBH18552.1"/>
    <property type="molecule type" value="Genomic_DNA"/>
</dbReference>
<dbReference type="SMART" id="SM00460">
    <property type="entry name" value="TGc"/>
    <property type="match status" value="1"/>
</dbReference>
<dbReference type="KEGG" id="nbe:Back2_28390"/>
<dbReference type="InterPro" id="IPR038765">
    <property type="entry name" value="Papain-like_cys_pep_sf"/>
</dbReference>
<dbReference type="OrthoDB" id="5438043at2"/>
<dbReference type="PANTHER" id="PTHR33490">
    <property type="entry name" value="BLR5614 PROTEIN-RELATED"/>
    <property type="match status" value="1"/>
</dbReference>
<reference evidence="2 3" key="1">
    <citation type="submission" date="2018-11" db="EMBL/GenBank/DDBJ databases">
        <title>Complete genome sequence of Nocardioides baekrokdamisoli strain KCTC 39748.</title>
        <authorList>
            <person name="Kang S.W."/>
            <person name="Lee K.C."/>
            <person name="Kim K.K."/>
            <person name="Kim J.S."/>
            <person name="Kim D.S."/>
            <person name="Ko S.H."/>
            <person name="Yang S.H."/>
            <person name="Shin Y.K."/>
            <person name="Lee J.S."/>
        </authorList>
    </citation>
    <scope>NUCLEOTIDE SEQUENCE [LARGE SCALE GENOMIC DNA]</scope>
    <source>
        <strain evidence="2 3">KCTC 39748</strain>
    </source>
</reference>
<dbReference type="AlphaFoldDB" id="A0A3G9IK55"/>
<dbReference type="Pfam" id="PF01841">
    <property type="entry name" value="Transglut_core"/>
    <property type="match status" value="1"/>
</dbReference>
<gene>
    <name evidence="2" type="ORF">Back2_28390</name>
</gene>
<dbReference type="PANTHER" id="PTHR33490:SF12">
    <property type="entry name" value="BLL5557 PROTEIN"/>
    <property type="match status" value="1"/>
</dbReference>
<dbReference type="InterPro" id="IPR002931">
    <property type="entry name" value="Transglutaminase-like"/>
</dbReference>
<dbReference type="RefSeq" id="WP_125569839.1">
    <property type="nucleotide sequence ID" value="NZ_AP019307.1"/>
</dbReference>
<name>A0A3G9IK55_9ACTN</name>
<proteinExistence type="predicted"/>
<sequence length="262" mass="28320">MREVSCQLDVVVHRSADLVLTVAPHTAYEVSERLDVRLDGQPVDVIERVDTFGTRRHCFQAGLGRLTVAYAATVTAHRTAGPQPGDDLTYLRPSRYCDSDRLVNVAQSLFAESAPARDTVGAIRRWTLESIQYAPGTTDHLDGATEVFLSRRGVCRDTAHLLTAFARAMGIPARVAAVYAPGLVPMDFHAVSEVLIDGIWWIVDGTGLAPRGSMVRIAAGRDAADIAFLDAIRGQIELVSMTVDARADVLPHDDGVLAVAFS</sequence>
<protein>
    <submittedName>
        <fullName evidence="2">Putative transglutaminase-like protein</fullName>
    </submittedName>
</protein>
<dbReference type="Gene3D" id="2.60.40.2250">
    <property type="match status" value="1"/>
</dbReference>
<dbReference type="Gene3D" id="3.10.620.30">
    <property type="match status" value="1"/>
</dbReference>